<evidence type="ECO:0000256" key="10">
    <source>
        <dbReference type="ARBA" id="ARBA00025198"/>
    </source>
</evidence>
<dbReference type="RefSeq" id="WP_074640238.1">
    <property type="nucleotide sequence ID" value="NZ_FNBL01000001.1"/>
</dbReference>
<dbReference type="GO" id="GO:0012505">
    <property type="term" value="C:endomembrane system"/>
    <property type="evidence" value="ECO:0007669"/>
    <property type="project" value="UniProtKB-SubCell"/>
</dbReference>
<accession>A0A1G7FSJ8</accession>
<dbReference type="Proteomes" id="UP000182284">
    <property type="component" value="Unassembled WGS sequence"/>
</dbReference>
<keyword evidence="4 13" id="KW-0812">Transmembrane</keyword>
<keyword evidence="5 13" id="KW-0375">Hydrogen ion transport</keyword>
<evidence type="ECO:0000256" key="5">
    <source>
        <dbReference type="ARBA" id="ARBA00022781"/>
    </source>
</evidence>
<evidence type="ECO:0000256" key="9">
    <source>
        <dbReference type="ARBA" id="ARBA00023310"/>
    </source>
</evidence>
<keyword evidence="3 13" id="KW-0138">CF(0)</keyword>
<dbReference type="HAMAP" id="MF_01398">
    <property type="entry name" value="ATP_synth_b_bprime"/>
    <property type="match status" value="1"/>
</dbReference>
<evidence type="ECO:0000256" key="13">
    <source>
        <dbReference type="HAMAP-Rule" id="MF_01398"/>
    </source>
</evidence>
<evidence type="ECO:0000256" key="7">
    <source>
        <dbReference type="ARBA" id="ARBA00023065"/>
    </source>
</evidence>
<keyword evidence="7 13" id="KW-0406">Ion transport</keyword>
<evidence type="ECO:0000256" key="3">
    <source>
        <dbReference type="ARBA" id="ARBA00022547"/>
    </source>
</evidence>
<comment type="function">
    <text evidence="11">Component of the F(0) channel, it forms part of the peripheral stalk, linking F(1) to F(0). The b'-subunit is a diverged and duplicated form of b found in plants and photosynthetic bacteria.</text>
</comment>
<feature type="transmembrane region" description="Helical" evidence="13">
    <location>
        <begin position="6"/>
        <end position="22"/>
    </location>
</feature>
<keyword evidence="13" id="KW-1003">Cell membrane</keyword>
<protein>
    <recommendedName>
        <fullName evidence="13">ATP synthase subunit b</fullName>
    </recommendedName>
    <alternativeName>
        <fullName evidence="13">ATP synthase F(0) sector subunit b</fullName>
    </alternativeName>
    <alternativeName>
        <fullName evidence="13">ATPase subunit I</fullName>
    </alternativeName>
    <alternativeName>
        <fullName evidence="13">F-type ATPase subunit b</fullName>
        <shortName evidence="13">F-ATPase subunit b</shortName>
    </alternativeName>
</protein>
<dbReference type="EMBL" id="FNBL01000001">
    <property type="protein sequence ID" value="SDE78903.1"/>
    <property type="molecule type" value="Genomic_DNA"/>
</dbReference>
<dbReference type="GO" id="GO:0046933">
    <property type="term" value="F:proton-transporting ATP synthase activity, rotational mechanism"/>
    <property type="evidence" value="ECO:0007669"/>
    <property type="project" value="UniProtKB-UniRule"/>
</dbReference>
<dbReference type="InterPro" id="IPR002146">
    <property type="entry name" value="ATP_synth_b/b'su_bac/chlpt"/>
</dbReference>
<dbReference type="OrthoDB" id="466272at2"/>
<dbReference type="Pfam" id="PF00430">
    <property type="entry name" value="ATP-synt_B"/>
    <property type="match status" value="1"/>
</dbReference>
<evidence type="ECO:0000256" key="8">
    <source>
        <dbReference type="ARBA" id="ARBA00023136"/>
    </source>
</evidence>
<keyword evidence="9 13" id="KW-0066">ATP synthesis</keyword>
<evidence type="ECO:0000256" key="11">
    <source>
        <dbReference type="ARBA" id="ARBA00025614"/>
    </source>
</evidence>
<reference evidence="14 15" key="1">
    <citation type="submission" date="2016-10" db="EMBL/GenBank/DDBJ databases">
        <authorList>
            <person name="de Groot N.N."/>
        </authorList>
    </citation>
    <scope>NUCLEOTIDE SEQUENCE [LARGE SCALE GENOMIC DNA]</scope>
    <source>
        <strain evidence="14 15">DSM 27375</strain>
    </source>
</reference>
<evidence type="ECO:0000256" key="1">
    <source>
        <dbReference type="ARBA" id="ARBA00005513"/>
    </source>
</evidence>
<sequence>MSIDWITVAAQIANFLVLIWLLKRFLYRPILDGIDAREAEIKARMQEAAEAEAVAKTTEASYRAQIEAMHAAQSDVSERLRQEAEAERDTLLAEAHARMDQERKSWQAHLTEEGQKYSIKLHRAGAGALLSLTRKALMDLADDTLEGRMAHHLIAQIKPMISDIERASGPATEAVFTSHAALPEAAQTALGAEFQAAFPNVTLAFLTDPDQAPGLVLRMGGAQVAWTVDSYLDGLDAVMQDHLSTGADLKAHPNEA</sequence>
<gene>
    <name evidence="13" type="primary">atpF</name>
    <name evidence="14" type="ORF">SAMN04488117_101227</name>
</gene>
<comment type="subunit">
    <text evidence="13">F-type ATPases have 2 components, F(1) - the catalytic core - and F(0) - the membrane proton channel. F(1) has five subunits: alpha(3), beta(3), gamma(1), delta(1), epsilon(1). F(0) has three main subunits: a(1), b(2) and c(10-14). The alpha and beta chains form an alternating ring which encloses part of the gamma chain. F(1) is attached to F(0) by a central stalk formed by the gamma and epsilon chains, while a peripheral stalk is formed by the delta and b chains.</text>
</comment>
<evidence type="ECO:0000256" key="12">
    <source>
        <dbReference type="ARBA" id="ARBA00037847"/>
    </source>
</evidence>
<comment type="subcellular location">
    <subcellularLocation>
        <location evidence="13">Cell membrane</location>
        <topology evidence="13">Single-pass membrane protein</topology>
    </subcellularLocation>
    <subcellularLocation>
        <location evidence="12">Endomembrane system</location>
        <topology evidence="12">Single-pass membrane protein</topology>
    </subcellularLocation>
</comment>
<dbReference type="CDD" id="cd06503">
    <property type="entry name" value="ATP-synt_Fo_b"/>
    <property type="match status" value="1"/>
</dbReference>
<evidence type="ECO:0000313" key="14">
    <source>
        <dbReference type="EMBL" id="SDE78903.1"/>
    </source>
</evidence>
<evidence type="ECO:0000256" key="4">
    <source>
        <dbReference type="ARBA" id="ARBA00022692"/>
    </source>
</evidence>
<proteinExistence type="inferred from homology"/>
<dbReference type="GO" id="GO:0045259">
    <property type="term" value="C:proton-transporting ATP synthase complex"/>
    <property type="evidence" value="ECO:0007669"/>
    <property type="project" value="UniProtKB-KW"/>
</dbReference>
<comment type="function">
    <text evidence="10 13">F(1)F(0) ATP synthase produces ATP from ADP in the presence of a proton or sodium gradient. F-type ATPases consist of two structural domains, F(1) containing the extramembraneous catalytic core and F(0) containing the membrane proton channel, linked together by a central stalk and a peripheral stalk. During catalysis, ATP synthesis in the catalytic domain of F(1) is coupled via a rotary mechanism of the central stalk subunits to proton translocation.</text>
</comment>
<organism evidence="14 15">
    <name type="scientific">Celeribacter baekdonensis</name>
    <dbReference type="NCBI Taxonomy" id="875171"/>
    <lineage>
        <taxon>Bacteria</taxon>
        <taxon>Pseudomonadati</taxon>
        <taxon>Pseudomonadota</taxon>
        <taxon>Alphaproteobacteria</taxon>
        <taxon>Rhodobacterales</taxon>
        <taxon>Roseobacteraceae</taxon>
        <taxon>Celeribacter</taxon>
    </lineage>
</organism>
<name>A0A1G7FSJ8_9RHOB</name>
<comment type="similarity">
    <text evidence="1 13">Belongs to the ATPase B chain family.</text>
</comment>
<evidence type="ECO:0000256" key="6">
    <source>
        <dbReference type="ARBA" id="ARBA00022989"/>
    </source>
</evidence>
<dbReference type="GO" id="GO:0046961">
    <property type="term" value="F:proton-transporting ATPase activity, rotational mechanism"/>
    <property type="evidence" value="ECO:0007669"/>
    <property type="project" value="TreeGrafter"/>
</dbReference>
<dbReference type="InterPro" id="IPR050059">
    <property type="entry name" value="ATP_synthase_B_chain"/>
</dbReference>
<keyword evidence="2 13" id="KW-0813">Transport</keyword>
<dbReference type="PANTHER" id="PTHR33445">
    <property type="entry name" value="ATP SYNTHASE SUBUNIT B', CHLOROPLASTIC"/>
    <property type="match status" value="1"/>
</dbReference>
<keyword evidence="6 13" id="KW-1133">Transmembrane helix</keyword>
<keyword evidence="8 13" id="KW-0472">Membrane</keyword>
<dbReference type="AlphaFoldDB" id="A0A1G7FSJ8"/>
<dbReference type="PANTHER" id="PTHR33445:SF2">
    <property type="entry name" value="ATP SYNTHASE SUBUNIT B', CHLOROPLASTIC"/>
    <property type="match status" value="1"/>
</dbReference>
<evidence type="ECO:0000256" key="2">
    <source>
        <dbReference type="ARBA" id="ARBA00022448"/>
    </source>
</evidence>
<evidence type="ECO:0000313" key="15">
    <source>
        <dbReference type="Proteomes" id="UP000182284"/>
    </source>
</evidence>
<dbReference type="GO" id="GO:0005886">
    <property type="term" value="C:plasma membrane"/>
    <property type="evidence" value="ECO:0007669"/>
    <property type="project" value="UniProtKB-SubCell"/>
</dbReference>